<dbReference type="EMBL" id="FOXR01000004">
    <property type="protein sequence ID" value="SFP79595.1"/>
    <property type="molecule type" value="Genomic_DNA"/>
</dbReference>
<comment type="subunit">
    <text evidence="4">Homotetramer.</text>
</comment>
<dbReference type="SUPFAM" id="SSF53163">
    <property type="entry name" value="HybD-like"/>
    <property type="match status" value="1"/>
</dbReference>
<name>A0A1I5T973_9FIRM</name>
<evidence type="ECO:0000256" key="2">
    <source>
        <dbReference type="ARBA" id="ARBA00022801"/>
    </source>
</evidence>
<dbReference type="InterPro" id="IPR023430">
    <property type="entry name" value="Pept_HybD-like_dom_sf"/>
</dbReference>
<dbReference type="EC" id="3.4.24.78" evidence="4"/>
<dbReference type="InterPro" id="IPR005080">
    <property type="entry name" value="Peptidase_A25"/>
</dbReference>
<keyword evidence="6" id="KW-1185">Reference proteome</keyword>
<dbReference type="PIRSF" id="PIRSF019549">
    <property type="entry name" value="Peptidase_A25"/>
    <property type="match status" value="1"/>
</dbReference>
<dbReference type="Pfam" id="PF03418">
    <property type="entry name" value="Peptidase_A25"/>
    <property type="match status" value="2"/>
</dbReference>
<feature type="propeptide" id="PRO_5011802776" evidence="4">
    <location>
        <begin position="1"/>
        <end position="7"/>
    </location>
</feature>
<keyword evidence="1 4" id="KW-0645">Protease</keyword>
<comment type="function">
    <text evidence="4">Initiates the rapid degradation of small, acid-soluble proteins during spore germination.</text>
</comment>
<gene>
    <name evidence="4" type="primary">gpr</name>
    <name evidence="5" type="ORF">SAMN05444406_10416</name>
</gene>
<protein>
    <recommendedName>
        <fullName evidence="4">Germination protease</fullName>
        <ecNumber evidence="4">3.4.24.78</ecNumber>
    </recommendedName>
    <alternativeName>
        <fullName evidence="4">GPR endopeptidase</fullName>
    </alternativeName>
    <alternativeName>
        <fullName evidence="4">Germination proteinase</fullName>
    </alternativeName>
    <alternativeName>
        <fullName evidence="4">Spore protease</fullName>
    </alternativeName>
</protein>
<evidence type="ECO:0000313" key="6">
    <source>
        <dbReference type="Proteomes" id="UP000198577"/>
    </source>
</evidence>
<evidence type="ECO:0000256" key="3">
    <source>
        <dbReference type="ARBA" id="ARBA00023145"/>
    </source>
</evidence>
<evidence type="ECO:0000256" key="4">
    <source>
        <dbReference type="HAMAP-Rule" id="MF_00626"/>
    </source>
</evidence>
<dbReference type="RefSeq" id="WP_092281963.1">
    <property type="nucleotide sequence ID" value="NZ_FOXR01000004.1"/>
</dbReference>
<evidence type="ECO:0000313" key="5">
    <source>
        <dbReference type="EMBL" id="SFP79595.1"/>
    </source>
</evidence>
<accession>A0A1I5T973</accession>
<dbReference type="Proteomes" id="UP000198577">
    <property type="component" value="Unassembled WGS sequence"/>
</dbReference>
<comment type="similarity">
    <text evidence="4">Belongs to the peptidase A25 family.</text>
</comment>
<proteinExistence type="inferred from homology"/>
<dbReference type="STRING" id="937334.SAMN05444406_10416"/>
<organism evidence="5 6">
    <name type="scientific">Caldicoprobacter faecalis</name>
    <dbReference type="NCBI Taxonomy" id="937334"/>
    <lineage>
        <taxon>Bacteria</taxon>
        <taxon>Bacillati</taxon>
        <taxon>Bacillota</taxon>
        <taxon>Clostridia</taxon>
        <taxon>Caldicoprobacterales</taxon>
        <taxon>Caldicoprobacteraceae</taxon>
        <taxon>Caldicoprobacter</taxon>
    </lineage>
</organism>
<comment type="PTM">
    <text evidence="4">Autoproteolytically processed. The inactive tetrameric zymogen termed p46 autoprocesses to a smaller form termed p41, which is active only during spore germination.</text>
</comment>
<sequence length="324" mass="35418">MGNIRTDLALEARELYQQQNRGHIPGVKVDEEEVEGVKISRVHIISPLGEESLGKPQGNYITLEAPDIKNRDPEFQETLSKLLAQEIGKLVSLNKKSVTLVVGLGNWNITPDSLGPKVVDRLLVTRHILEYMPDQVDDRLRPVCAVAPGVLGITGIETGEIIKGIVEKIRPDLVIAIDALASRRTDRIGVTIQIADTGISPGSGIGNKRMGLNKETLGVPTIAIGVPTVVYAYTIGRDSLQMLIDQFADQTSPGSQFYQMLKQMDEAQLDALVHQVVTQELGDLVVTPKEIDLLIGYVADVLADGLNLALHENMTIEDIKHFIN</sequence>
<comment type="catalytic activity">
    <reaction evidence="4">
        <text>Endopeptidase action with P4 Glu or Asp, P1 preferably Glu &gt; Asp, P1' hydrophobic and P2' Ala.</text>
        <dbReference type="EC" id="3.4.24.78"/>
    </reaction>
</comment>
<dbReference type="NCBIfam" id="TIGR01441">
    <property type="entry name" value="GPR"/>
    <property type="match status" value="1"/>
</dbReference>
<dbReference type="GO" id="GO:0006508">
    <property type="term" value="P:proteolysis"/>
    <property type="evidence" value="ECO:0007669"/>
    <property type="project" value="UniProtKB-UniRule"/>
</dbReference>
<reference evidence="5 6" key="1">
    <citation type="submission" date="2016-10" db="EMBL/GenBank/DDBJ databases">
        <authorList>
            <person name="de Groot N.N."/>
        </authorList>
    </citation>
    <scope>NUCLEOTIDE SEQUENCE [LARGE SCALE GENOMIC DNA]</scope>
    <source>
        <strain evidence="5 6">DSM 20678</strain>
    </source>
</reference>
<dbReference type="GO" id="GO:0004222">
    <property type="term" value="F:metalloendopeptidase activity"/>
    <property type="evidence" value="ECO:0007669"/>
    <property type="project" value="UniProtKB-UniRule"/>
</dbReference>
<dbReference type="AlphaFoldDB" id="A0A1I5T973"/>
<dbReference type="Gene3D" id="3.40.50.1450">
    <property type="entry name" value="HybD-like"/>
    <property type="match status" value="1"/>
</dbReference>
<keyword evidence="3 4" id="KW-0865">Zymogen</keyword>
<dbReference type="OrthoDB" id="9777293at2"/>
<dbReference type="HAMAP" id="MF_00626">
    <property type="entry name" value="Germination_prot"/>
    <property type="match status" value="1"/>
</dbReference>
<keyword evidence="2 4" id="KW-0378">Hydrolase</keyword>
<dbReference type="GO" id="GO:0009847">
    <property type="term" value="P:spore germination"/>
    <property type="evidence" value="ECO:0007669"/>
    <property type="project" value="UniProtKB-UniRule"/>
</dbReference>
<feature type="chain" id="PRO_5023430604" description="Germination protease" evidence="4">
    <location>
        <begin position="8"/>
        <end position="324"/>
    </location>
</feature>
<evidence type="ECO:0000256" key="1">
    <source>
        <dbReference type="ARBA" id="ARBA00022670"/>
    </source>
</evidence>